<dbReference type="EMBL" id="JJML01000047">
    <property type="protein sequence ID" value="KGF71829.1"/>
    <property type="molecule type" value="Genomic_DNA"/>
</dbReference>
<sequence length="183" mass="19810">MLKKLAAMLLVMLSLSLSPCPAALAVGGLQPYVDSSDGYAFLYPVGWAPVKVTSGPDIVFHDLIEQSENVSVVINPIPAGKTLEDLGTPGEVGYRLSKAAIAPPGSGRQAELVNAEARQIDAKTYYLLEYAVTLSNKQQRHNLASAVVSRGKLYTFNASTTEKRWSKIHSLLEQAVKSFQVNY</sequence>
<feature type="signal peptide" evidence="1">
    <location>
        <begin position="1"/>
        <end position="22"/>
    </location>
</feature>
<comment type="caution">
    <text evidence="3">The sequence shown here is derived from an EMBL/GenBank/DDBJ whole genome shotgun (WGS) entry which is preliminary data.</text>
</comment>
<dbReference type="OrthoDB" id="540197at2"/>
<dbReference type="GO" id="GO:0009654">
    <property type="term" value="C:photosystem II oxygen evolving complex"/>
    <property type="evidence" value="ECO:0007669"/>
    <property type="project" value="InterPro"/>
</dbReference>
<dbReference type="SUPFAM" id="SSF55724">
    <property type="entry name" value="Mog1p/PsbP-like"/>
    <property type="match status" value="1"/>
</dbReference>
<evidence type="ECO:0000256" key="1">
    <source>
        <dbReference type="SAM" id="SignalP"/>
    </source>
</evidence>
<reference evidence="3 4" key="1">
    <citation type="journal article" date="2014" name="Mol. Ecol.">
        <title>Evolution of Synechococcus.</title>
        <authorList>
            <person name="Dvorak P."/>
            <person name="Casamatta D."/>
            <person name="Hasler P."/>
            <person name="Poulickova A."/>
            <person name="Ondrej V."/>
            <person name="Sanges R."/>
        </authorList>
    </citation>
    <scope>NUCLEOTIDE SEQUENCE [LARGE SCALE GENOMIC DNA]</scope>
    <source>
        <strain evidence="3 4">CAUP A 1101</strain>
    </source>
</reference>
<accession>A0A098TI92</accession>
<dbReference type="InterPro" id="IPR016123">
    <property type="entry name" value="Mog1/PsbP_a/b/a-sand"/>
</dbReference>
<proteinExistence type="predicted"/>
<evidence type="ECO:0000259" key="2">
    <source>
        <dbReference type="Pfam" id="PF01789"/>
    </source>
</evidence>
<organism evidence="3 4">
    <name type="scientific">Neosynechococcus sphagnicola sy1</name>
    <dbReference type="NCBI Taxonomy" id="1497020"/>
    <lineage>
        <taxon>Bacteria</taxon>
        <taxon>Bacillati</taxon>
        <taxon>Cyanobacteriota</taxon>
        <taxon>Cyanophyceae</taxon>
        <taxon>Neosynechococcales</taxon>
        <taxon>Neosynechococcaceae</taxon>
        <taxon>Neosynechococcus</taxon>
    </lineage>
</organism>
<feature type="chain" id="PRO_5001941020" description="PsbP C-terminal domain-containing protein" evidence="1">
    <location>
        <begin position="23"/>
        <end position="183"/>
    </location>
</feature>
<dbReference type="GO" id="GO:0005509">
    <property type="term" value="F:calcium ion binding"/>
    <property type="evidence" value="ECO:0007669"/>
    <property type="project" value="InterPro"/>
</dbReference>
<dbReference type="GO" id="GO:0015979">
    <property type="term" value="P:photosynthesis"/>
    <property type="evidence" value="ECO:0007669"/>
    <property type="project" value="InterPro"/>
</dbReference>
<feature type="domain" description="PsbP C-terminal" evidence="2">
    <location>
        <begin position="28"/>
        <end position="181"/>
    </location>
</feature>
<name>A0A098TI92_9CYAN</name>
<dbReference type="PANTHER" id="PTHR31407:SF16">
    <property type="entry name" value="PSBP DOMAIN-CONTAINING PROTEIN 7, CHLOROPLASTIC"/>
    <property type="match status" value="1"/>
</dbReference>
<evidence type="ECO:0000313" key="4">
    <source>
        <dbReference type="Proteomes" id="UP000030170"/>
    </source>
</evidence>
<dbReference type="GO" id="GO:0019898">
    <property type="term" value="C:extrinsic component of membrane"/>
    <property type="evidence" value="ECO:0007669"/>
    <property type="project" value="InterPro"/>
</dbReference>
<evidence type="ECO:0000313" key="3">
    <source>
        <dbReference type="EMBL" id="KGF71829.1"/>
    </source>
</evidence>
<dbReference type="PANTHER" id="PTHR31407">
    <property type="match status" value="1"/>
</dbReference>
<keyword evidence="1" id="KW-0732">Signal</keyword>
<keyword evidence="4" id="KW-1185">Reference proteome</keyword>
<dbReference type="Gene3D" id="3.40.1000.10">
    <property type="entry name" value="Mog1/PsbP, alpha/beta/alpha sandwich"/>
    <property type="match status" value="1"/>
</dbReference>
<dbReference type="InterPro" id="IPR002683">
    <property type="entry name" value="PsbP_C"/>
</dbReference>
<protein>
    <recommendedName>
        <fullName evidence="2">PsbP C-terminal domain-containing protein</fullName>
    </recommendedName>
</protein>
<dbReference type="RefSeq" id="WP_036535616.1">
    <property type="nucleotide sequence ID" value="NZ_JJML01000047.1"/>
</dbReference>
<dbReference type="AlphaFoldDB" id="A0A098TI92"/>
<dbReference type="Pfam" id="PF01789">
    <property type="entry name" value="PsbP"/>
    <property type="match status" value="1"/>
</dbReference>
<dbReference type="NCBIfam" id="NF040946">
    <property type="entry name" value="PSII_PsbP"/>
    <property type="match status" value="1"/>
</dbReference>
<gene>
    <name evidence="3" type="ORF">DO97_14855</name>
</gene>
<dbReference type="STRING" id="1497020.DO97_14855"/>
<dbReference type="Proteomes" id="UP000030170">
    <property type="component" value="Unassembled WGS sequence"/>
</dbReference>